<evidence type="ECO:0000313" key="3">
    <source>
        <dbReference type="EMBL" id="CAH2098647.1"/>
    </source>
</evidence>
<feature type="coiled-coil region" evidence="1">
    <location>
        <begin position="553"/>
        <end position="580"/>
    </location>
</feature>
<feature type="coiled-coil region" evidence="1">
    <location>
        <begin position="906"/>
        <end position="940"/>
    </location>
</feature>
<dbReference type="PANTHER" id="PTHR12156:SF5">
    <property type="entry name" value="FI18040P1"/>
    <property type="match status" value="1"/>
</dbReference>
<feature type="compositionally biased region" description="Polar residues" evidence="2">
    <location>
        <begin position="1150"/>
        <end position="1159"/>
    </location>
</feature>
<name>A0AAU9ULB7_EUPED</name>
<proteinExistence type="predicted"/>
<reference evidence="3" key="1">
    <citation type="submission" date="2022-03" db="EMBL/GenBank/DDBJ databases">
        <authorList>
            <person name="Tunstrom K."/>
        </authorList>
    </citation>
    <scope>NUCLEOTIDE SEQUENCE</scope>
</reference>
<dbReference type="InterPro" id="IPR052212">
    <property type="entry name" value="PH-like_domain"/>
</dbReference>
<dbReference type="Proteomes" id="UP001153954">
    <property type="component" value="Unassembled WGS sequence"/>
</dbReference>
<keyword evidence="1" id="KW-0175">Coiled coil</keyword>
<dbReference type="EMBL" id="CAKOGL010000020">
    <property type="protein sequence ID" value="CAH2098647.1"/>
    <property type="molecule type" value="Genomic_DNA"/>
</dbReference>
<evidence type="ECO:0000313" key="4">
    <source>
        <dbReference type="Proteomes" id="UP001153954"/>
    </source>
</evidence>
<dbReference type="PANTHER" id="PTHR12156">
    <property type="entry name" value="PLECKSTRIN HOMOLOGY-LIKE DOMAIN, FAMILY B, MEMBER 3"/>
    <property type="match status" value="1"/>
</dbReference>
<feature type="region of interest" description="Disordered" evidence="2">
    <location>
        <begin position="1330"/>
        <end position="1397"/>
    </location>
</feature>
<feature type="coiled-coil region" evidence="1">
    <location>
        <begin position="973"/>
        <end position="1113"/>
    </location>
</feature>
<protein>
    <submittedName>
        <fullName evidence="3">Uncharacterized protein</fullName>
    </submittedName>
</protein>
<evidence type="ECO:0000256" key="1">
    <source>
        <dbReference type="SAM" id="Coils"/>
    </source>
</evidence>
<feature type="coiled-coil region" evidence="1">
    <location>
        <begin position="1461"/>
        <end position="1513"/>
    </location>
</feature>
<sequence>MLTIGRSNYLRFNHPEEAKLMKSVLPSGHVSMAPIQFTPNEQCVPTGYVNHHSDPANHYQTTNIQKIYKENSLSQLDQELDMTLKEMSKKKPPVAPRKPYKDLDASDSNSDQESRPKIGSIMAKVSKFEYYAKQQKNVGRSQFYTTSEIEISPKVFSANSLTVNTPAKDVLGNRNIPNYMNKVKQEQKIIVLNENNSIDPKNCSYANVAIRNKTKIDDIVRNFDDTTRIENKLPKKVNNDQQSRPDNNIYGKINVDRKETRNNLDCKNESSKNNVDYKNESSVNNYDCKNEKSLNVDFSDYGRICGVGKVVCLPSPAYDRNPQYSPVYANCHYDRSYEAENMRIKVTNYEVLNKSNNSVTMYNKSFKMQKSQQNKNKVFSYKRLVKLFVTSLKKNTLALKDLKISFDSKIDRKESVDRIFDITNSINDKLETVHKLRNDIKIYKTINTILTNHYIKETKNHENSIDEKIMKLEKQILKSYDDLRSDISKMADSCVVSEKNSNISAPIQNSNVIMVGNDLKVKPVNELYIRNQIYNTIIKKIDKLFCNLAYQDRVKEEEQKEAETARLEEILNMCAEYERQITSGIPITPTEKRSHNKIITNGSLPRSVTLNNPNFIQTSDGYYKFDTSHNRTTSTSQSLPLQRNISSYENYDTSQSPTQLETLTPEVKITDNNYENIGRMDEIGIPVFDDVHRNDLSSPIMIRKLQNQNGTLSPIGSPYENLYFKNNLGFKPKSPNTQSPRTRIKTTFAHRNLPSPQYFIFPTPPPVDDSTKPNFNVEVQNDSNNTVNIAEDDNAKISGIEKQLSLEEEIPMIDDADLTNDIEFRYSKIVPDKEPTQDTDIDKNNETVATLTKNKSFDDVKKELMADIPELEEFEKDLKENKRDKIIKNISEDIKKMDAEADSIGSAVLDESIDELKSRYDNLREERKKLVTEIHEIKCKMTEIRSQEDDILRELEMEKALIKGEYDSEIAILNIEQKKKHDLIEKAKAIEEEIKQLKEKQEVRQNEMRDRVEVATSKVEKIEKDLKDNKATLEELQNAQDILDNETKIFEDLEFQHLEEESELLANREDLQNEIMLLSKKIEAQKTRILTLKSEANNNLTSALEETKVLQAEYVKLLNHVEHLTGKVQIIEKELKPIVTKLNDIERTQSPDSAFYTDQTRAKSGEFGYSPQSSDSDDIDVAKMSNFDDHTKLLNDKFNSIDQMSQSMIVDIERRVISDLDDPIELDSSPSKSSTSSKEKKGFWERNFDSLKRKNKDKKKPEKVDLMSQSLNENIFYNDNIEVDVSLDKFNSLRNSKRKDKKENGPVKSNSSSKIPTFAALGKIIKKDSLKRKENANAQKEAKNDDSEQNTKNRYVKNVKPITIENKYVKSKSLSPDKVPNEPIKEEDDQDQNKTFDGILRKDTKVLHRKSCGDEPNLRVDFQKMTDSGKIPSQDDIDRISKVTMDAPILSSDTDVNSLGKRTLDSLMEIERKRMEMLEEKGCQVIEDEREKISELKRRVQDETKKLWDQRNKGKTDSCQMSTVSHLSAVSQLSNVSQMSSDFESSAVEGGKTFGNIEDVSFDEFNITNSTIYDERLVFKFNFKTIDCL</sequence>
<feature type="compositionally biased region" description="Basic and acidic residues" evidence="2">
    <location>
        <begin position="1330"/>
        <end position="1351"/>
    </location>
</feature>
<accession>A0AAU9ULB7</accession>
<feature type="region of interest" description="Disordered" evidence="2">
    <location>
        <begin position="1150"/>
        <end position="1180"/>
    </location>
</feature>
<evidence type="ECO:0000256" key="2">
    <source>
        <dbReference type="SAM" id="MobiDB-lite"/>
    </source>
</evidence>
<organism evidence="3 4">
    <name type="scientific">Euphydryas editha</name>
    <name type="common">Edith's checkerspot</name>
    <dbReference type="NCBI Taxonomy" id="104508"/>
    <lineage>
        <taxon>Eukaryota</taxon>
        <taxon>Metazoa</taxon>
        <taxon>Ecdysozoa</taxon>
        <taxon>Arthropoda</taxon>
        <taxon>Hexapoda</taxon>
        <taxon>Insecta</taxon>
        <taxon>Pterygota</taxon>
        <taxon>Neoptera</taxon>
        <taxon>Endopterygota</taxon>
        <taxon>Lepidoptera</taxon>
        <taxon>Glossata</taxon>
        <taxon>Ditrysia</taxon>
        <taxon>Papilionoidea</taxon>
        <taxon>Nymphalidae</taxon>
        <taxon>Nymphalinae</taxon>
        <taxon>Euphydryas</taxon>
    </lineage>
</organism>
<feature type="region of interest" description="Disordered" evidence="2">
    <location>
        <begin position="1296"/>
        <end position="1315"/>
    </location>
</feature>
<gene>
    <name evidence="3" type="ORF">EEDITHA_LOCUS13744</name>
</gene>
<feature type="region of interest" description="Disordered" evidence="2">
    <location>
        <begin position="86"/>
        <end position="117"/>
    </location>
</feature>
<comment type="caution">
    <text evidence="3">The sequence shown here is derived from an EMBL/GenBank/DDBJ whole genome shotgun (WGS) entry which is preliminary data.</text>
</comment>
<keyword evidence="4" id="KW-1185">Reference proteome</keyword>